<dbReference type="AlphaFoldDB" id="A0AAW6A7F3"/>
<dbReference type="Proteomes" id="UP001212327">
    <property type="component" value="Unassembled WGS sequence"/>
</dbReference>
<proteinExistence type="predicted"/>
<evidence type="ECO:0000313" key="2">
    <source>
        <dbReference type="Proteomes" id="UP001212327"/>
    </source>
</evidence>
<protein>
    <submittedName>
        <fullName evidence="1">Uncharacterized protein</fullName>
    </submittedName>
</protein>
<comment type="caution">
    <text evidence="1">The sequence shown here is derived from an EMBL/GenBank/DDBJ whole genome shotgun (WGS) entry which is preliminary data.</text>
</comment>
<organism evidence="1 2">
    <name type="scientific">Lacticaseibacillus paracasei</name>
    <name type="common">Lactobacillus paracasei</name>
    <dbReference type="NCBI Taxonomy" id="1597"/>
    <lineage>
        <taxon>Bacteria</taxon>
        <taxon>Bacillati</taxon>
        <taxon>Bacillota</taxon>
        <taxon>Bacilli</taxon>
        <taxon>Lactobacillales</taxon>
        <taxon>Lactobacillaceae</taxon>
        <taxon>Lacticaseibacillus</taxon>
    </lineage>
</organism>
<dbReference type="RefSeq" id="WP_272029171.1">
    <property type="nucleotide sequence ID" value="NZ_JAQLSF010000001.1"/>
</dbReference>
<reference evidence="1 2" key="1">
    <citation type="submission" date="2023-01" db="EMBL/GenBank/DDBJ databases">
        <title>Complete genome sequence of Lacticaseibacillus paracasei SRCM217440 isolated from Makgeolli.</title>
        <authorList>
            <person name="Yang H.-G."/>
            <person name="Jeong S.-J."/>
            <person name="Ha G.-S."/>
            <person name="Yang H.-J."/>
            <person name="Jeong D.-Y."/>
        </authorList>
    </citation>
    <scope>NUCLEOTIDE SEQUENCE [LARGE SCALE GENOMIC DNA]</scope>
    <source>
        <strain evidence="1 2">SRCM217440</strain>
    </source>
</reference>
<sequence length="137" mass="15970">MAHTFIEAKENIYTLQGVTEKLYDLYDHSDGCFEYTPDTAISSNQVYKISNFSEHSFCLDILKHELSTTDYNEYKAEYDKQILINVEGDIYYFQRITTASLKPKRFLRVLPDGNMYDFSEKGSTILDCIIKVTTQKM</sequence>
<accession>A0AAW6A7F3</accession>
<dbReference type="EMBL" id="JAQLSF010000001">
    <property type="protein sequence ID" value="MDB1565617.1"/>
    <property type="molecule type" value="Genomic_DNA"/>
</dbReference>
<gene>
    <name evidence="1" type="ORF">PGA78_12800</name>
</gene>
<name>A0AAW6A7F3_LACPA</name>
<evidence type="ECO:0000313" key="1">
    <source>
        <dbReference type="EMBL" id="MDB1565617.1"/>
    </source>
</evidence>